<feature type="region of interest" description="Disordered" evidence="2">
    <location>
        <begin position="36"/>
        <end position="58"/>
    </location>
</feature>
<dbReference type="SUPFAM" id="SSF50974">
    <property type="entry name" value="Nitrous oxide reductase, N-terminal domain"/>
    <property type="match status" value="1"/>
</dbReference>
<dbReference type="RefSeq" id="WP_092694342.1">
    <property type="nucleotide sequence ID" value="NZ_FNBK01000014.1"/>
</dbReference>
<evidence type="ECO:0000256" key="1">
    <source>
        <dbReference type="ARBA" id="ARBA00001935"/>
    </source>
</evidence>
<dbReference type="InterPro" id="IPR011045">
    <property type="entry name" value="N2O_reductase_N"/>
</dbReference>
<dbReference type="InterPro" id="IPR051200">
    <property type="entry name" value="Host-pathogen_enzymatic-act"/>
</dbReference>
<proteinExistence type="predicted"/>
<dbReference type="OrthoDB" id="322576at2157"/>
<comment type="cofactor">
    <cofactor evidence="1">
        <name>Cu cation</name>
        <dbReference type="ChEBI" id="CHEBI:23378"/>
    </cofactor>
</comment>
<gene>
    <name evidence="3" type="ORF">SAMN05216218_11488</name>
</gene>
<dbReference type="PROSITE" id="PS51318">
    <property type="entry name" value="TAT"/>
    <property type="match status" value="1"/>
</dbReference>
<dbReference type="PANTHER" id="PTHR47197:SF3">
    <property type="entry name" value="DIHYDRO-HEME D1 DEHYDROGENASE"/>
    <property type="match status" value="1"/>
</dbReference>
<name>A0A1G7R7R7_9EURY</name>
<keyword evidence="4" id="KW-1185">Reference proteome</keyword>
<dbReference type="STRING" id="660518.SAMN05216218_11488"/>
<dbReference type="AlphaFoldDB" id="A0A1G7R7R7"/>
<dbReference type="PANTHER" id="PTHR47197">
    <property type="entry name" value="PROTEIN NIRF"/>
    <property type="match status" value="1"/>
</dbReference>
<feature type="compositionally biased region" description="Polar residues" evidence="2">
    <location>
        <begin position="40"/>
        <end position="58"/>
    </location>
</feature>
<dbReference type="Proteomes" id="UP000199076">
    <property type="component" value="Unassembled WGS sequence"/>
</dbReference>
<dbReference type="NCBIfam" id="TIGR02276">
    <property type="entry name" value="beta_rpt_yvtn"/>
    <property type="match status" value="1"/>
</dbReference>
<feature type="region of interest" description="Disordered" evidence="2">
    <location>
        <begin position="290"/>
        <end position="309"/>
    </location>
</feature>
<sequence>MTDDEFLHPNRDAEDERSRVSRRLLLAGSAAAGVAATAGCSSNSDTETTTNPSSGSVTTADTVFVFNTGDRTMSVIDAESDTVVGTPELGMTASFPANQYAPDLTDSAADPLWLNVDSGVRAVAVGTLSQVASVDTGSGANWQEVTPDGTHLVVSAREPAHRQVRIDADPESDSFGTVTAELDRTDEGGRGDNDGPGPCDVTIHSDGQYAYVPDLYGDTLTVIDVETFENVEQVEVPPVVGPAGAPWMGTAAPDGETLLVEHNEGSAGTESIWDTNDPAAPEERVRLTSDDGLGERPLTSEIGPDSATGYVFTPGTNDVTVVDLDAGTVTDRIDVGGSAFVGTWGPNHEKLYVPVQSSDEVKVVDHDSGSVTATIPVGSRPYGATAGRVRPGETVLQSGSSSRESLQRRLADSGTTYCIGECACGHQL</sequence>
<accession>A0A1G7R7R7</accession>
<dbReference type="InterPro" id="IPR011964">
    <property type="entry name" value="YVTN_b-propeller_repeat"/>
</dbReference>
<evidence type="ECO:0000256" key="2">
    <source>
        <dbReference type="SAM" id="MobiDB-lite"/>
    </source>
</evidence>
<evidence type="ECO:0000313" key="4">
    <source>
        <dbReference type="Proteomes" id="UP000199076"/>
    </source>
</evidence>
<reference evidence="4" key="1">
    <citation type="submission" date="2016-10" db="EMBL/GenBank/DDBJ databases">
        <authorList>
            <person name="Varghese N."/>
            <person name="Submissions S."/>
        </authorList>
    </citation>
    <scope>NUCLEOTIDE SEQUENCE [LARGE SCALE GENOMIC DNA]</scope>
    <source>
        <strain evidence="4">IBRC-M 10760</strain>
    </source>
</reference>
<dbReference type="InterPro" id="IPR006311">
    <property type="entry name" value="TAT_signal"/>
</dbReference>
<protein>
    <submittedName>
        <fullName evidence="3">40-residue YVTN family beta-propeller repeat-containing protein</fullName>
    </submittedName>
</protein>
<dbReference type="InterPro" id="IPR015943">
    <property type="entry name" value="WD40/YVTN_repeat-like_dom_sf"/>
</dbReference>
<dbReference type="EMBL" id="FNBK01000014">
    <property type="protein sequence ID" value="SDG06725.1"/>
    <property type="molecule type" value="Genomic_DNA"/>
</dbReference>
<organism evidence="3 4">
    <name type="scientific">Halorientalis regularis</name>
    <dbReference type="NCBI Taxonomy" id="660518"/>
    <lineage>
        <taxon>Archaea</taxon>
        <taxon>Methanobacteriati</taxon>
        <taxon>Methanobacteriota</taxon>
        <taxon>Stenosarchaea group</taxon>
        <taxon>Halobacteria</taxon>
        <taxon>Halobacteriales</taxon>
        <taxon>Haloarculaceae</taxon>
        <taxon>Halorientalis</taxon>
    </lineage>
</organism>
<evidence type="ECO:0000313" key="3">
    <source>
        <dbReference type="EMBL" id="SDG06725.1"/>
    </source>
</evidence>
<dbReference type="Gene3D" id="2.130.10.10">
    <property type="entry name" value="YVTN repeat-like/Quinoprotein amine dehydrogenase"/>
    <property type="match status" value="3"/>
</dbReference>